<gene>
    <name evidence="2" type="ORF">PO587_38950</name>
</gene>
<sequence>MNSFLQQLAKKFADQWFSLLILPGAMYLAVAGAAAVLRQRQALDVPRLVQHISHWASTAANAHLGGQIILLIAVLAAAAGVSMVVQMLAVPMQRLVLSADWRLWPAPLRWCANKLVERRKRNWRAAARRYDALLSQAAANLANGVQSDPIPRETAYRAMAAIGTELPDRPTWSGDRMQSTASRLDRDLQLDLGVVWPHLWLVLPESARTEISEVRKALDRATALGTWALPYAVIVVWWWPAALICVALVLSSWWRTRQAAQAYAEVLEAAVRVHVADLASRLGLAATGPFSAAVGGRLTDQLTPRRPNYQA</sequence>
<comment type="caution">
    <text evidence="2">The sequence shown here is derived from an EMBL/GenBank/DDBJ whole genome shotgun (WGS) entry which is preliminary data.</text>
</comment>
<dbReference type="RefSeq" id="WP_272178567.1">
    <property type="nucleotide sequence ID" value="NZ_JAQOSK010000022.1"/>
</dbReference>
<keyword evidence="3" id="KW-1185">Reference proteome</keyword>
<feature type="transmembrane region" description="Helical" evidence="1">
    <location>
        <begin position="228"/>
        <end position="250"/>
    </location>
</feature>
<reference evidence="2 3" key="1">
    <citation type="journal article" date="2015" name="Int. J. Syst. Evol. Microbiol.">
        <title>Streptomyces gilvifuscus sp. nov., an actinomycete that produces antibacterial compounds isolated from soil.</title>
        <authorList>
            <person name="Nguyen T.M."/>
            <person name="Kim J."/>
        </authorList>
    </citation>
    <scope>NUCLEOTIDE SEQUENCE [LARGE SCALE GENOMIC DNA]</scope>
    <source>
        <strain evidence="2 3">T113</strain>
    </source>
</reference>
<dbReference type="EMBL" id="JAQOSK010000022">
    <property type="protein sequence ID" value="MDC2960419.1"/>
    <property type="molecule type" value="Genomic_DNA"/>
</dbReference>
<evidence type="ECO:0000313" key="3">
    <source>
        <dbReference type="Proteomes" id="UP001221328"/>
    </source>
</evidence>
<name>A0ABT5G6J6_9ACTN</name>
<feature type="transmembrane region" description="Helical" evidence="1">
    <location>
        <begin position="68"/>
        <end position="89"/>
    </location>
</feature>
<evidence type="ECO:0000313" key="2">
    <source>
        <dbReference type="EMBL" id="MDC2960419.1"/>
    </source>
</evidence>
<keyword evidence="1" id="KW-0472">Membrane</keyword>
<organism evidence="2 3">
    <name type="scientific">Streptomyces gilvifuscus</name>
    <dbReference type="NCBI Taxonomy" id="1550617"/>
    <lineage>
        <taxon>Bacteria</taxon>
        <taxon>Bacillati</taxon>
        <taxon>Actinomycetota</taxon>
        <taxon>Actinomycetes</taxon>
        <taxon>Kitasatosporales</taxon>
        <taxon>Streptomycetaceae</taxon>
        <taxon>Streptomyces</taxon>
    </lineage>
</organism>
<evidence type="ECO:0000256" key="1">
    <source>
        <dbReference type="SAM" id="Phobius"/>
    </source>
</evidence>
<protein>
    <recommendedName>
        <fullName evidence="4">Vegetative cell wall protein gp1</fullName>
    </recommendedName>
</protein>
<dbReference type="Proteomes" id="UP001221328">
    <property type="component" value="Unassembled WGS sequence"/>
</dbReference>
<feature type="transmembrane region" description="Helical" evidence="1">
    <location>
        <begin position="16"/>
        <end position="37"/>
    </location>
</feature>
<evidence type="ECO:0008006" key="4">
    <source>
        <dbReference type="Google" id="ProtNLM"/>
    </source>
</evidence>
<proteinExistence type="predicted"/>
<keyword evidence="1" id="KW-1133">Transmembrane helix</keyword>
<accession>A0ABT5G6J6</accession>
<keyword evidence="1" id="KW-0812">Transmembrane</keyword>